<accession>A0A8H8D9E2</accession>
<dbReference type="InterPro" id="IPR013087">
    <property type="entry name" value="Znf_C2H2_type"/>
</dbReference>
<evidence type="ECO:0000256" key="2">
    <source>
        <dbReference type="SAM" id="MobiDB-lite"/>
    </source>
</evidence>
<feature type="compositionally biased region" description="Polar residues" evidence="2">
    <location>
        <begin position="78"/>
        <end position="112"/>
    </location>
</feature>
<keyword evidence="1" id="KW-0863">Zinc-finger</keyword>
<organism evidence="4 5">
    <name type="scientific">Candida metapsilosis</name>
    <dbReference type="NCBI Taxonomy" id="273372"/>
    <lineage>
        <taxon>Eukaryota</taxon>
        <taxon>Fungi</taxon>
        <taxon>Dikarya</taxon>
        <taxon>Ascomycota</taxon>
        <taxon>Saccharomycotina</taxon>
        <taxon>Pichiomycetes</taxon>
        <taxon>Debaryomycetaceae</taxon>
        <taxon>Candida/Lodderomyces clade</taxon>
        <taxon>Candida</taxon>
    </lineage>
</organism>
<feature type="compositionally biased region" description="Acidic residues" evidence="2">
    <location>
        <begin position="582"/>
        <end position="591"/>
    </location>
</feature>
<feature type="domain" description="C2H2-type" evidence="3">
    <location>
        <begin position="442"/>
        <end position="479"/>
    </location>
</feature>
<reference evidence="4 5" key="1">
    <citation type="submission" date="2020-12" db="EMBL/GenBank/DDBJ databases">
        <title>Effect of drift, selection, and recombination on the evolution of hybrid genomes in Candida yeast pathogens.</title>
        <authorList>
            <person name="Mixao V."/>
            <person name="Ksiezopolska E."/>
            <person name="Saus E."/>
            <person name="Boekhout T."/>
            <person name="Gacser A."/>
            <person name="Gabaldon T."/>
        </authorList>
    </citation>
    <scope>NUCLEOTIDE SEQUENCE [LARGE SCALE GENOMIC DNA]</scope>
    <source>
        <strain evidence="4 5">BP57</strain>
    </source>
</reference>
<feature type="compositionally biased region" description="Polar residues" evidence="2">
    <location>
        <begin position="593"/>
        <end position="606"/>
    </location>
</feature>
<dbReference type="GeneID" id="93653284"/>
<sequence length="606" mass="68447">MQSQNSAFSEIEYTPMKGEYEISHNRASSEDSLSSSHSSSDVEEKPISESRHNPDKDSDISLASPGQNSPSPEKPVESLTSAESSTTRQSLKDSTSAEAPDPSANTNVSPTDPSAPKEDKPSSQPPKDGIDSNKAFSKSTSTNESRYGSTEPAKGLEALKQSPTDDINSVFLRLSNATVNTKRVDDLLLEHQISILLKSSPMDAEEYANHLNRIATILFEAKFDPKYTTALHEKYTALLDIVQDFVSLANPLKSQLYLVIERNFEVMMKISTSYKSLDISAATIRFLTTVFMNLNYWELYNLLTWKPVIYHFLNLIGLDIHECYQKFLNDYEYYSYENIKQPLALPRSRVRSRKRKIRKLNDDQEMTAEEKERTERFFSLNPDTADHDKYVADIVSGANKQKRTFRPDVKLEHHKIIKKPVNPTTYDRVVNKSSNYDPDVVHECQLPSAEIPHRLCLRRFSRKYELIRHQETVHSKKKKLFKCYVCVKQNPGVGPRIFTRHDTLAKHIRVNHEIFGKEAKAEVAYSKKHAEVVEEGDITVHVGRRKTKVDFELRANMGQKGGTGGGGAGGANESFGGYLETSDLESGDEEVVFNNQAPLPQQTQAQ</sequence>
<keyword evidence="1" id="KW-0862">Zinc</keyword>
<proteinExistence type="predicted"/>
<feature type="compositionally biased region" description="Basic and acidic residues" evidence="2">
    <location>
        <begin position="40"/>
        <end position="59"/>
    </location>
</feature>
<dbReference type="RefSeq" id="XP_067546138.1">
    <property type="nucleotide sequence ID" value="XM_067693748.1"/>
</dbReference>
<dbReference type="PROSITE" id="PS50157">
    <property type="entry name" value="ZINC_FINGER_C2H2_2"/>
    <property type="match status" value="1"/>
</dbReference>
<dbReference type="GO" id="GO:0008270">
    <property type="term" value="F:zinc ion binding"/>
    <property type="evidence" value="ECO:0007669"/>
    <property type="project" value="UniProtKB-KW"/>
</dbReference>
<evidence type="ECO:0000259" key="3">
    <source>
        <dbReference type="PROSITE" id="PS50157"/>
    </source>
</evidence>
<keyword evidence="5" id="KW-1185">Reference proteome</keyword>
<dbReference type="EMBL" id="JAEOAQ010000007">
    <property type="protein sequence ID" value="KAG5417022.1"/>
    <property type="molecule type" value="Genomic_DNA"/>
</dbReference>
<feature type="compositionally biased region" description="Polar residues" evidence="2">
    <location>
        <begin position="134"/>
        <end position="148"/>
    </location>
</feature>
<evidence type="ECO:0000313" key="4">
    <source>
        <dbReference type="EMBL" id="KAG5417022.1"/>
    </source>
</evidence>
<feature type="region of interest" description="Disordered" evidence="2">
    <location>
        <begin position="557"/>
        <end position="606"/>
    </location>
</feature>
<gene>
    <name evidence="4" type="ORF">I9W82_004655</name>
</gene>
<evidence type="ECO:0000256" key="1">
    <source>
        <dbReference type="PROSITE-ProRule" id="PRU00042"/>
    </source>
</evidence>
<protein>
    <recommendedName>
        <fullName evidence="3">C2H2-type domain-containing protein</fullName>
    </recommendedName>
</protein>
<dbReference type="OrthoDB" id="6910977at2759"/>
<dbReference type="Gene3D" id="3.30.160.60">
    <property type="entry name" value="Classic Zinc Finger"/>
    <property type="match status" value="1"/>
</dbReference>
<evidence type="ECO:0000313" key="5">
    <source>
        <dbReference type="Proteomes" id="UP000669133"/>
    </source>
</evidence>
<dbReference type="Proteomes" id="UP000669133">
    <property type="component" value="Unassembled WGS sequence"/>
</dbReference>
<feature type="region of interest" description="Disordered" evidence="2">
    <location>
        <begin position="1"/>
        <end position="161"/>
    </location>
</feature>
<comment type="caution">
    <text evidence="4">The sequence shown here is derived from an EMBL/GenBank/DDBJ whole genome shotgun (WGS) entry which is preliminary data.</text>
</comment>
<feature type="compositionally biased region" description="Basic and acidic residues" evidence="2">
    <location>
        <begin position="18"/>
        <end position="29"/>
    </location>
</feature>
<name>A0A8H8D9E2_9ASCO</name>
<feature type="compositionally biased region" description="Low complexity" evidence="2">
    <location>
        <begin position="30"/>
        <end position="39"/>
    </location>
</feature>
<dbReference type="AlphaFoldDB" id="A0A8H8D9E2"/>
<keyword evidence="1" id="KW-0479">Metal-binding</keyword>
<feature type="compositionally biased region" description="Gly residues" evidence="2">
    <location>
        <begin position="559"/>
        <end position="570"/>
    </location>
</feature>